<dbReference type="RefSeq" id="WP_014796112.1">
    <property type="nucleotide sequence ID" value="NC_018018.1"/>
</dbReference>
<feature type="region of interest" description="Disordered" evidence="1">
    <location>
        <begin position="156"/>
        <end position="182"/>
    </location>
</feature>
<accession>I4AFB0</accession>
<dbReference type="KEGG" id="fli:Fleli_0145"/>
<reference evidence="3" key="1">
    <citation type="submission" date="2012-06" db="EMBL/GenBank/DDBJ databases">
        <title>The complete genome of Flexibacter litoralis DSM 6794.</title>
        <authorList>
            <person name="Lucas S."/>
            <person name="Copeland A."/>
            <person name="Lapidus A."/>
            <person name="Glavina del Rio T."/>
            <person name="Dalin E."/>
            <person name="Tice H."/>
            <person name="Bruce D."/>
            <person name="Goodwin L."/>
            <person name="Pitluck S."/>
            <person name="Peters L."/>
            <person name="Ovchinnikova G."/>
            <person name="Lu M."/>
            <person name="Kyrpides N."/>
            <person name="Mavromatis K."/>
            <person name="Ivanova N."/>
            <person name="Brettin T."/>
            <person name="Detter J.C."/>
            <person name="Han C."/>
            <person name="Larimer F."/>
            <person name="Land M."/>
            <person name="Hauser L."/>
            <person name="Markowitz V."/>
            <person name="Cheng J.-F."/>
            <person name="Hugenholtz P."/>
            <person name="Woyke T."/>
            <person name="Wu D."/>
            <person name="Spring S."/>
            <person name="Lang E."/>
            <person name="Kopitz M."/>
            <person name="Brambilla E."/>
            <person name="Klenk H.-P."/>
            <person name="Eisen J.A."/>
        </authorList>
    </citation>
    <scope>NUCLEOTIDE SEQUENCE [LARGE SCALE GENOMIC DNA]</scope>
    <source>
        <strain evidence="3">ATCC 23117 / DSM 6794 / NBRC 15988 / NCIMB 1366 / Sio-4</strain>
    </source>
</reference>
<dbReference type="Proteomes" id="UP000006054">
    <property type="component" value="Chromosome"/>
</dbReference>
<protein>
    <submittedName>
        <fullName evidence="2">RHS repeat-associated core domain protein</fullName>
    </submittedName>
</protein>
<proteinExistence type="predicted"/>
<dbReference type="STRING" id="880071.Fleli_0145"/>
<dbReference type="eggNOG" id="COG3209">
    <property type="taxonomic scope" value="Bacteria"/>
</dbReference>
<name>I4AFB0_BERLS</name>
<dbReference type="Gene3D" id="2.180.10.10">
    <property type="entry name" value="RHS repeat-associated core"/>
    <property type="match status" value="1"/>
</dbReference>
<dbReference type="InterPro" id="IPR022385">
    <property type="entry name" value="Rhs_assc_core"/>
</dbReference>
<evidence type="ECO:0000313" key="2">
    <source>
        <dbReference type="EMBL" id="AFM02645.1"/>
    </source>
</evidence>
<dbReference type="HOGENOM" id="CLU_559911_0_0_10"/>
<dbReference type="PANTHER" id="PTHR32305">
    <property type="match status" value="1"/>
</dbReference>
<sequence length="487" mass="53992">MQLRDSTDSLLVEKRQKITISATVSWQKLVSELTIEQDGNLTVFIDNQDTEPVYFDNLELRVESDPTLVITQEHHYYPFGMNMSGIERDGELKYQFNGMVEKEQAFGLELYETPFRSYDAQLGRFWQVEPLADIYVGVNMYQYAYNNPVSFNDPSGLSVGDGTGSGNGTPPASPVAAPPGGWGTGSKIGAGGHVWDLGNTRASPYSMGGTPGQGPAVITIVNYGNDPDLAAAVDVLRATFKDKRMGLRIQFNHVTSTVGMSQDAAKGINAVYLFGDTNTHKSQMYSDATFFNPTVLDLKSLKGSRIEVASGWTFSRKYAGSSNSSRGYRTWEDEIKIMRYNNSVGNTAAFATNLMKTQLIDIVGSMTKPQRYALAILHVMGHNAGLDHVNDTSKGITNDEINMIENWESPITTGQGLARRIYDGLVSYDDLVFGTSKSSKVWRSFVKGYFNPYAWNGNLNNSLFLMDSILRNEHLDLFFNFSKHDGR</sequence>
<dbReference type="AlphaFoldDB" id="I4AFB0"/>
<dbReference type="PANTHER" id="PTHR32305:SF15">
    <property type="entry name" value="PROTEIN RHSA-RELATED"/>
    <property type="match status" value="1"/>
</dbReference>
<dbReference type="InterPro" id="IPR050708">
    <property type="entry name" value="T6SS_VgrG/RHS"/>
</dbReference>
<keyword evidence="3" id="KW-1185">Reference proteome</keyword>
<dbReference type="EMBL" id="CP003345">
    <property type="protein sequence ID" value="AFM02645.1"/>
    <property type="molecule type" value="Genomic_DNA"/>
</dbReference>
<gene>
    <name evidence="2" type="ordered locus">Fleli_0145</name>
</gene>
<evidence type="ECO:0000256" key="1">
    <source>
        <dbReference type="SAM" id="MobiDB-lite"/>
    </source>
</evidence>
<evidence type="ECO:0000313" key="3">
    <source>
        <dbReference type="Proteomes" id="UP000006054"/>
    </source>
</evidence>
<dbReference type="NCBIfam" id="TIGR03696">
    <property type="entry name" value="Rhs_assc_core"/>
    <property type="match status" value="1"/>
</dbReference>
<organism evidence="2 3">
    <name type="scientific">Bernardetia litoralis (strain ATCC 23117 / DSM 6794 / NBRC 15988 / NCIMB 1366 / Fx l1 / Sio-4)</name>
    <name type="common">Flexibacter litoralis</name>
    <dbReference type="NCBI Taxonomy" id="880071"/>
    <lineage>
        <taxon>Bacteria</taxon>
        <taxon>Pseudomonadati</taxon>
        <taxon>Bacteroidota</taxon>
        <taxon>Cytophagia</taxon>
        <taxon>Cytophagales</taxon>
        <taxon>Bernardetiaceae</taxon>
        <taxon>Bernardetia</taxon>
    </lineage>
</organism>